<reference evidence="3" key="1">
    <citation type="submission" date="2021-04" db="EMBL/GenBank/DDBJ databases">
        <title>Microbacterium tenobrionis sp. nov. and Microbacterium allomyrinae sp. nov., isolated from larvae of Tenobrio molitor and Allomyrina dichotoma, respectively.</title>
        <authorList>
            <person name="Lee S.D."/>
        </authorList>
    </citation>
    <scope>NUCLEOTIDE SEQUENCE</scope>
    <source>
        <strain evidence="3">YMB-B2</strain>
    </source>
</reference>
<dbReference type="InterPro" id="IPR002881">
    <property type="entry name" value="DUF58"/>
</dbReference>
<dbReference type="PANTHER" id="PTHR33608:SF14">
    <property type="entry name" value="POSSIBLE CONSERVED SECRETED PROTEIN"/>
    <property type="match status" value="1"/>
</dbReference>
<protein>
    <submittedName>
        <fullName evidence="3">DUF58 domain-containing protein</fullName>
    </submittedName>
</protein>
<keyword evidence="1" id="KW-0472">Membrane</keyword>
<dbReference type="EMBL" id="JAGTTM010000003">
    <property type="protein sequence ID" value="MCC2029769.1"/>
    <property type="molecule type" value="Genomic_DNA"/>
</dbReference>
<name>A0A9X1LPY7_9MICO</name>
<keyword evidence="1" id="KW-1133">Transmembrane helix</keyword>
<keyword evidence="4" id="KW-1185">Reference proteome</keyword>
<keyword evidence="1" id="KW-0812">Transmembrane</keyword>
<accession>A0A9X1LPY7</accession>
<dbReference type="PANTHER" id="PTHR33608">
    <property type="entry name" value="BLL2464 PROTEIN"/>
    <property type="match status" value="1"/>
</dbReference>
<sequence>MSGPRTVPPRGVRWAPSVVIGFLGAIALAVAGLVFSRPDVAALGLPLILASVAAAFRRQDADPLEIRLDAVAGSDDDLLRTELRATGGAELAEVVLVQAERRRRRLVVPADGTAVVACSRALHSGPVTAVAVAARGVSGDGQLLEPATAVVTQTRNVAPRSTTLQGLQLSPRLTGMHGNHEGRRLGQGGDFRDIHPFVPGDELRRVDWRATARMARRPGDLLVRRTNTLSDATNVIAMDTADDLGTVVATWGSGDLVRSGPTSLDLSRQAACSIAAAAVGSGDRVALHVLTHGGRSVRSGAGARHLARVVAAIAATGPAGEDARFRRTPPVPHGSVIFVLSTFFDGAASDVSLMWRASGHRVVAVDVLPDLDVAGLGREQRIALQVVLAERDDVLHDLRLSGVDVVPWRENPAGALVAAARARR</sequence>
<dbReference type="Proteomes" id="UP001139289">
    <property type="component" value="Unassembled WGS sequence"/>
</dbReference>
<organism evidence="3 4">
    <name type="scientific">Microbacterium tenebrionis</name>
    <dbReference type="NCBI Taxonomy" id="2830665"/>
    <lineage>
        <taxon>Bacteria</taxon>
        <taxon>Bacillati</taxon>
        <taxon>Actinomycetota</taxon>
        <taxon>Actinomycetes</taxon>
        <taxon>Micrococcales</taxon>
        <taxon>Microbacteriaceae</taxon>
        <taxon>Microbacterium</taxon>
    </lineage>
</organism>
<evidence type="ECO:0000259" key="2">
    <source>
        <dbReference type="Pfam" id="PF01882"/>
    </source>
</evidence>
<dbReference type="RefSeq" id="WP_227530794.1">
    <property type="nucleotide sequence ID" value="NZ_JAGTTM010000003.1"/>
</dbReference>
<gene>
    <name evidence="3" type="ORF">KEC56_09585</name>
</gene>
<comment type="caution">
    <text evidence="3">The sequence shown here is derived from an EMBL/GenBank/DDBJ whole genome shotgun (WGS) entry which is preliminary data.</text>
</comment>
<evidence type="ECO:0000313" key="3">
    <source>
        <dbReference type="EMBL" id="MCC2029769.1"/>
    </source>
</evidence>
<dbReference type="Pfam" id="PF01882">
    <property type="entry name" value="DUF58"/>
    <property type="match status" value="1"/>
</dbReference>
<evidence type="ECO:0000313" key="4">
    <source>
        <dbReference type="Proteomes" id="UP001139289"/>
    </source>
</evidence>
<dbReference type="AlphaFoldDB" id="A0A9X1LPY7"/>
<feature type="domain" description="DUF58" evidence="2">
    <location>
        <begin position="195"/>
        <end position="370"/>
    </location>
</feature>
<evidence type="ECO:0000256" key="1">
    <source>
        <dbReference type="SAM" id="Phobius"/>
    </source>
</evidence>
<proteinExistence type="predicted"/>
<feature type="transmembrane region" description="Helical" evidence="1">
    <location>
        <begin position="12"/>
        <end position="34"/>
    </location>
</feature>